<feature type="region of interest" description="Disordered" evidence="1">
    <location>
        <begin position="32"/>
        <end position="63"/>
    </location>
</feature>
<name>A0A514CZM6_9VIRU</name>
<accession>A0A514CZM6</accession>
<gene>
    <name evidence="2" type="ORF">H3BulkL172605e138_000002</name>
</gene>
<evidence type="ECO:0000256" key="1">
    <source>
        <dbReference type="SAM" id="MobiDB-lite"/>
    </source>
</evidence>
<protein>
    <submittedName>
        <fullName evidence="2">Uncharacterized protein</fullName>
    </submittedName>
</protein>
<organism evidence="2">
    <name type="scientific">Leviviridae sp</name>
    <dbReference type="NCBI Taxonomy" id="2027243"/>
    <lineage>
        <taxon>Viruses</taxon>
        <taxon>Riboviria</taxon>
        <taxon>Orthornavirae</taxon>
        <taxon>Lenarviricota</taxon>
        <taxon>Leviviricetes</taxon>
        <taxon>Norzivirales</taxon>
        <taxon>Fiersviridae</taxon>
    </lineage>
</organism>
<feature type="compositionally biased region" description="Basic and acidic residues" evidence="1">
    <location>
        <begin position="40"/>
        <end position="50"/>
    </location>
</feature>
<reference evidence="2" key="1">
    <citation type="submission" date="2019-05" db="EMBL/GenBank/DDBJ databases">
        <title>Metatranscriptomic reconstruction reveals RNA viruses with the potential to shape carbon cycling in soil.</title>
        <authorList>
            <person name="Starr E.P."/>
            <person name="Nuccio E."/>
            <person name="Pett-Ridge J."/>
            <person name="Banfield J.F."/>
            <person name="Firestone M.K."/>
        </authorList>
    </citation>
    <scope>NUCLEOTIDE SEQUENCE</scope>
    <source>
        <strain evidence="2">H3_Bulk_Litter_17_scaffold_2605_e_138</strain>
    </source>
</reference>
<dbReference type="EMBL" id="MN032943">
    <property type="protein sequence ID" value="QDH86809.1"/>
    <property type="molecule type" value="Genomic_RNA"/>
</dbReference>
<proteinExistence type="predicted"/>
<sequence>MFWEYRKGWLHVRMWLQLSWSRHNGLVQKDDVPQGGVRYGDGRVPHHDDIASDGTETVKTPSV</sequence>
<feature type="compositionally biased region" description="Polar residues" evidence="1">
    <location>
        <begin position="54"/>
        <end position="63"/>
    </location>
</feature>
<evidence type="ECO:0000313" key="2">
    <source>
        <dbReference type="EMBL" id="QDH86809.1"/>
    </source>
</evidence>